<gene>
    <name evidence="5" type="ORF">GCM10022262_16070</name>
</gene>
<keyword evidence="6" id="KW-1185">Reference proteome</keyword>
<dbReference type="PANTHER" id="PTHR42659:SF2">
    <property type="entry name" value="XANTHINE DEHYDROGENASE SUBUNIT C-RELATED"/>
    <property type="match status" value="1"/>
</dbReference>
<dbReference type="InterPro" id="IPR016167">
    <property type="entry name" value="FAD-bd_PCMH_sub1"/>
</dbReference>
<dbReference type="Gene3D" id="3.30.43.10">
    <property type="entry name" value="Uridine Diphospho-n-acetylenolpyruvylglucosamine Reductase, domain 2"/>
    <property type="match status" value="1"/>
</dbReference>
<dbReference type="InterPro" id="IPR002346">
    <property type="entry name" value="Mopterin_DH_FAD-bd"/>
</dbReference>
<dbReference type="Proteomes" id="UP001499841">
    <property type="component" value="Unassembled WGS sequence"/>
</dbReference>
<evidence type="ECO:0000256" key="1">
    <source>
        <dbReference type="ARBA" id="ARBA00022630"/>
    </source>
</evidence>
<dbReference type="PANTHER" id="PTHR42659">
    <property type="entry name" value="XANTHINE DEHYDROGENASE SUBUNIT C-RELATED"/>
    <property type="match status" value="1"/>
</dbReference>
<dbReference type="Pfam" id="PF00941">
    <property type="entry name" value="FAD_binding_5"/>
    <property type="match status" value="1"/>
</dbReference>
<keyword evidence="2" id="KW-0274">FAD</keyword>
<proteinExistence type="predicted"/>
<dbReference type="RefSeq" id="WP_345039648.1">
    <property type="nucleotide sequence ID" value="NZ_BAABBA010000006.1"/>
</dbReference>
<keyword evidence="3" id="KW-0560">Oxidoreductase</keyword>
<dbReference type="PROSITE" id="PS51387">
    <property type="entry name" value="FAD_PCMH"/>
    <property type="match status" value="1"/>
</dbReference>
<dbReference type="EMBL" id="BAABBA010000006">
    <property type="protein sequence ID" value="GAA4287248.1"/>
    <property type="molecule type" value="Genomic_DNA"/>
</dbReference>
<reference evidence="6" key="1">
    <citation type="journal article" date="2019" name="Int. J. Syst. Evol. Microbiol.">
        <title>The Global Catalogue of Microorganisms (GCM) 10K type strain sequencing project: providing services to taxonomists for standard genome sequencing and annotation.</title>
        <authorList>
            <consortium name="The Broad Institute Genomics Platform"/>
            <consortium name="The Broad Institute Genome Sequencing Center for Infectious Disease"/>
            <person name="Wu L."/>
            <person name="Ma J."/>
        </authorList>
    </citation>
    <scope>NUCLEOTIDE SEQUENCE [LARGE SCALE GENOMIC DNA]</scope>
    <source>
        <strain evidence="6">JCM 17459</strain>
    </source>
</reference>
<accession>A0ABP8EU00</accession>
<dbReference type="SMART" id="SM01092">
    <property type="entry name" value="CO_deh_flav_C"/>
    <property type="match status" value="1"/>
</dbReference>
<comment type="caution">
    <text evidence="5">The sequence shown here is derived from an EMBL/GenBank/DDBJ whole genome shotgun (WGS) entry which is preliminary data.</text>
</comment>
<dbReference type="SUPFAM" id="SSF56176">
    <property type="entry name" value="FAD-binding/transporter-associated domain-like"/>
    <property type="match status" value="1"/>
</dbReference>
<dbReference type="Gene3D" id="3.30.390.50">
    <property type="entry name" value="CO dehydrogenase flavoprotein, C-terminal domain"/>
    <property type="match status" value="1"/>
</dbReference>
<dbReference type="InterPro" id="IPR016169">
    <property type="entry name" value="FAD-bd_PCMH_sub2"/>
</dbReference>
<dbReference type="Gene3D" id="3.30.465.10">
    <property type="match status" value="1"/>
</dbReference>
<dbReference type="SUPFAM" id="SSF55447">
    <property type="entry name" value="CO dehydrogenase flavoprotein C-terminal domain-like"/>
    <property type="match status" value="1"/>
</dbReference>
<dbReference type="InterPro" id="IPR036683">
    <property type="entry name" value="CO_DH_flav_C_dom_sf"/>
</dbReference>
<feature type="domain" description="FAD-binding PCMH-type" evidence="4">
    <location>
        <begin position="1"/>
        <end position="176"/>
    </location>
</feature>
<sequence length="286" mass="30915">MKPAPFRYLRPSTVEEALEALRDPDAKALAGGQNLLTLMNMRLARPGLVVDLGHLHELRRSFDDDGQVILGALMTHRDLLEHTTLGERHPVLTEMVSHIGHPAIRNRGTLGGSLAHADPAGELPSAMVLLGALLHVDSVERGRRTVPAEDFFEAHYETVLEPDELITWVTVPDRGPRTGWGFVEHAPRHGDYAIAGAAVHLSTDADGRALTLRASMLNVGETPVLVEAVGADLPTDDDWEPWAREVTADLEPGADDVDYVRAVASAALAEAAAQARARALAQMEQT</sequence>
<organism evidence="5 6">
    <name type="scientific">Georgenia daeguensis</name>
    <dbReference type="NCBI Taxonomy" id="908355"/>
    <lineage>
        <taxon>Bacteria</taxon>
        <taxon>Bacillati</taxon>
        <taxon>Actinomycetota</taxon>
        <taxon>Actinomycetes</taxon>
        <taxon>Micrococcales</taxon>
        <taxon>Bogoriellaceae</taxon>
        <taxon>Georgenia</taxon>
    </lineage>
</organism>
<protein>
    <submittedName>
        <fullName evidence="5">FAD binding domain-containing protein</fullName>
    </submittedName>
</protein>
<evidence type="ECO:0000256" key="3">
    <source>
        <dbReference type="ARBA" id="ARBA00023002"/>
    </source>
</evidence>
<evidence type="ECO:0000313" key="5">
    <source>
        <dbReference type="EMBL" id="GAA4287248.1"/>
    </source>
</evidence>
<evidence type="ECO:0000256" key="2">
    <source>
        <dbReference type="ARBA" id="ARBA00022827"/>
    </source>
</evidence>
<evidence type="ECO:0000259" key="4">
    <source>
        <dbReference type="PROSITE" id="PS51387"/>
    </source>
</evidence>
<dbReference type="InterPro" id="IPR005107">
    <property type="entry name" value="CO_DH_flav_C"/>
</dbReference>
<dbReference type="InterPro" id="IPR036318">
    <property type="entry name" value="FAD-bd_PCMH-like_sf"/>
</dbReference>
<dbReference type="InterPro" id="IPR051312">
    <property type="entry name" value="Diverse_Substr_Oxidored"/>
</dbReference>
<keyword evidence="1" id="KW-0285">Flavoprotein</keyword>
<name>A0ABP8EU00_9MICO</name>
<dbReference type="InterPro" id="IPR016166">
    <property type="entry name" value="FAD-bd_PCMH"/>
</dbReference>
<evidence type="ECO:0000313" key="6">
    <source>
        <dbReference type="Proteomes" id="UP001499841"/>
    </source>
</evidence>